<dbReference type="PANTHER" id="PTHR43706">
    <property type="entry name" value="NADH DEHYDROGENASE"/>
    <property type="match status" value="1"/>
</dbReference>
<dbReference type="AlphaFoldDB" id="A0A7Y9E189"/>
<dbReference type="Pfam" id="PF07992">
    <property type="entry name" value="Pyr_redox_2"/>
    <property type="match status" value="1"/>
</dbReference>
<dbReference type="PRINTS" id="PR00411">
    <property type="entry name" value="PNDRDTASEI"/>
</dbReference>
<dbReference type="InterPro" id="IPR023753">
    <property type="entry name" value="FAD/NAD-binding_dom"/>
</dbReference>
<dbReference type="EMBL" id="JACCBN010000001">
    <property type="protein sequence ID" value="NYD39080.1"/>
    <property type="molecule type" value="Genomic_DNA"/>
</dbReference>
<gene>
    <name evidence="7" type="ORF">BJ983_005182</name>
</gene>
<evidence type="ECO:0000256" key="1">
    <source>
        <dbReference type="ARBA" id="ARBA00005272"/>
    </source>
</evidence>
<keyword evidence="8" id="KW-1185">Reference proteome</keyword>
<keyword evidence="5" id="KW-0520">NAD</keyword>
<evidence type="ECO:0000256" key="2">
    <source>
        <dbReference type="ARBA" id="ARBA00022630"/>
    </source>
</evidence>
<name>A0A7Y9E189_9PSEU</name>
<accession>A0A7Y9E189</accession>
<comment type="similarity">
    <text evidence="1">Belongs to the NADH dehydrogenase family.</text>
</comment>
<evidence type="ECO:0000256" key="3">
    <source>
        <dbReference type="ARBA" id="ARBA00022827"/>
    </source>
</evidence>
<reference evidence="7 8" key="1">
    <citation type="submission" date="2020-07" db="EMBL/GenBank/DDBJ databases">
        <title>Sequencing the genomes of 1000 actinobacteria strains.</title>
        <authorList>
            <person name="Klenk H.-P."/>
        </authorList>
    </citation>
    <scope>NUCLEOTIDE SEQUENCE [LARGE SCALE GENOMIC DNA]</scope>
    <source>
        <strain evidence="7 8">DSM 45772</strain>
    </source>
</reference>
<evidence type="ECO:0000259" key="6">
    <source>
        <dbReference type="Pfam" id="PF07992"/>
    </source>
</evidence>
<dbReference type="EC" id="1.6.99.3" evidence="7"/>
<feature type="domain" description="FAD/NAD(P)-binding" evidence="6">
    <location>
        <begin position="4"/>
        <end position="326"/>
    </location>
</feature>
<evidence type="ECO:0000313" key="8">
    <source>
        <dbReference type="Proteomes" id="UP000535890"/>
    </source>
</evidence>
<evidence type="ECO:0000256" key="5">
    <source>
        <dbReference type="ARBA" id="ARBA00023027"/>
    </source>
</evidence>
<proteinExistence type="inferred from homology"/>
<comment type="caution">
    <text evidence="7">The sequence shown here is derived from an EMBL/GenBank/DDBJ whole genome shotgun (WGS) entry which is preliminary data.</text>
</comment>
<keyword evidence="2" id="KW-0285">Flavoprotein</keyword>
<evidence type="ECO:0000313" key="7">
    <source>
        <dbReference type="EMBL" id="NYD39080.1"/>
    </source>
</evidence>
<dbReference type="Gene3D" id="3.50.50.100">
    <property type="match status" value="1"/>
</dbReference>
<dbReference type="PANTHER" id="PTHR43706:SF45">
    <property type="entry name" value="NADH DEHYDROGENASE-LIKE PROTEIN RV1812C"/>
    <property type="match status" value="1"/>
</dbReference>
<dbReference type="PRINTS" id="PR00368">
    <property type="entry name" value="FADPNR"/>
</dbReference>
<organism evidence="7 8">
    <name type="scientific">Actinomycetospora corticicola</name>
    <dbReference type="NCBI Taxonomy" id="663602"/>
    <lineage>
        <taxon>Bacteria</taxon>
        <taxon>Bacillati</taxon>
        <taxon>Actinomycetota</taxon>
        <taxon>Actinomycetes</taxon>
        <taxon>Pseudonocardiales</taxon>
        <taxon>Pseudonocardiaceae</taxon>
        <taxon>Actinomycetospora</taxon>
    </lineage>
</organism>
<dbReference type="RefSeq" id="WP_343054358.1">
    <property type="nucleotide sequence ID" value="NZ_BAABHP010000022.1"/>
</dbReference>
<evidence type="ECO:0000256" key="4">
    <source>
        <dbReference type="ARBA" id="ARBA00023002"/>
    </source>
</evidence>
<dbReference type="GO" id="GO:0003954">
    <property type="term" value="F:NADH dehydrogenase activity"/>
    <property type="evidence" value="ECO:0007669"/>
    <property type="project" value="InterPro"/>
</dbReference>
<keyword evidence="4 7" id="KW-0560">Oxidoreductase</keyword>
<dbReference type="SUPFAM" id="SSF51905">
    <property type="entry name" value="FAD/NAD(P)-binding domain"/>
    <property type="match status" value="2"/>
</dbReference>
<keyword evidence="3" id="KW-0274">FAD</keyword>
<dbReference type="Proteomes" id="UP000535890">
    <property type="component" value="Unassembled WGS sequence"/>
</dbReference>
<protein>
    <submittedName>
        <fullName evidence="7">NADH dehydrogenase</fullName>
        <ecNumber evidence="7">1.6.99.3</ecNumber>
    </submittedName>
</protein>
<dbReference type="InterPro" id="IPR045024">
    <property type="entry name" value="NDH-2"/>
</dbReference>
<sequence>MRSRIVIVGGGFAGAGVARRLERLVPDADVRLVCPDDHSLYLPLLPQVAAGVLPARAATVSLSRRLRRTRLVPGRAVGVDPAARRVVVETIDGRREVLGYDRLVLAPGSVTKVVDIPGLREFGRGMKTLAEAALLGDHVLGQLELAAATTDPAERERRCRFVVVGGGYAGVETAANLQLMTASVAGRIRGLDPALVRWHVVQHAAELMPGLGTRLSEDTHRVLVGRGIRVDLGTGLTVVDDTSVTLSDGRRLETATVVWTAGVAPSPLMSHLGLPTSHGALVVGADLAVPGRPEITALGDAASVPDLVTGGDATCPPTAQHATRQAPVAAANVAASLAGRPTTPYRHHDLGLVVDLGGADAVAKPLGIGLAGLPAQVVTRGYHLWALRAPGAMARVATNWALHGVGGSSSVRLGLTTGSGGLVELEHLDDYLSAEQAGAAAGAVP</sequence>
<dbReference type="InterPro" id="IPR036188">
    <property type="entry name" value="FAD/NAD-bd_sf"/>
</dbReference>